<keyword evidence="3" id="KW-1185">Reference proteome</keyword>
<protein>
    <recommendedName>
        <fullName evidence="1">DUF302 domain-containing protein</fullName>
    </recommendedName>
</protein>
<dbReference type="PANTHER" id="PTHR38342:SF1">
    <property type="entry name" value="SLR5037 PROTEIN"/>
    <property type="match status" value="1"/>
</dbReference>
<reference evidence="2" key="1">
    <citation type="submission" date="2009-01" db="EMBL/GenBank/DDBJ databases">
        <title>Complete sequence of Anaeromyxobacter dehalogenans 2CP-1.</title>
        <authorList>
            <consortium name="US DOE Joint Genome Institute"/>
            <person name="Lucas S."/>
            <person name="Copeland A."/>
            <person name="Lapidus A."/>
            <person name="Glavina del Rio T."/>
            <person name="Dalin E."/>
            <person name="Tice H."/>
            <person name="Bruce D."/>
            <person name="Goodwin L."/>
            <person name="Pitluck S."/>
            <person name="Saunders E."/>
            <person name="Brettin T."/>
            <person name="Detter J.C."/>
            <person name="Han C."/>
            <person name="Larimer F."/>
            <person name="Land M."/>
            <person name="Hauser L."/>
            <person name="Kyrpides N."/>
            <person name="Ovchinnikova G."/>
            <person name="Beliaev A.S."/>
            <person name="Richardson P."/>
        </authorList>
    </citation>
    <scope>NUCLEOTIDE SEQUENCE</scope>
    <source>
        <strain evidence="2">2CP-1</strain>
    </source>
</reference>
<dbReference type="InterPro" id="IPR016796">
    <property type="entry name" value="UCP021774"/>
</dbReference>
<dbReference type="CDD" id="cd14797">
    <property type="entry name" value="DUF302"/>
    <property type="match status" value="1"/>
</dbReference>
<feature type="domain" description="DUF302" evidence="1">
    <location>
        <begin position="36"/>
        <end position="99"/>
    </location>
</feature>
<organism evidence="2 3">
    <name type="scientific">Anaeromyxobacter dehalogenans (strain ATCC BAA-258 / DSM 21875 / 2CP-1)</name>
    <dbReference type="NCBI Taxonomy" id="455488"/>
    <lineage>
        <taxon>Bacteria</taxon>
        <taxon>Pseudomonadati</taxon>
        <taxon>Myxococcota</taxon>
        <taxon>Myxococcia</taxon>
        <taxon>Myxococcales</taxon>
        <taxon>Cystobacterineae</taxon>
        <taxon>Anaeromyxobacteraceae</taxon>
        <taxon>Anaeromyxobacter</taxon>
    </lineage>
</organism>
<gene>
    <name evidence="2" type="ordered locus">A2cp1_4074</name>
</gene>
<dbReference type="EMBL" id="CP001359">
    <property type="protein sequence ID" value="ACL67392.1"/>
    <property type="molecule type" value="Genomic_DNA"/>
</dbReference>
<dbReference type="PANTHER" id="PTHR38342">
    <property type="entry name" value="SLR5037 PROTEIN"/>
    <property type="match status" value="1"/>
</dbReference>
<dbReference type="PIRSF" id="PIRSF021774">
    <property type="entry name" value="UCP021774"/>
    <property type="match status" value="1"/>
</dbReference>
<evidence type="ECO:0000313" key="3">
    <source>
        <dbReference type="Proteomes" id="UP000007089"/>
    </source>
</evidence>
<dbReference type="Pfam" id="PF03625">
    <property type="entry name" value="DUF302"/>
    <property type="match status" value="1"/>
</dbReference>
<dbReference type="Proteomes" id="UP000007089">
    <property type="component" value="Chromosome"/>
</dbReference>
<name>B8J9K4_ANAD2</name>
<evidence type="ECO:0000313" key="2">
    <source>
        <dbReference type="EMBL" id="ACL67392.1"/>
    </source>
</evidence>
<sequence length="129" mass="13963">MSQLGMKKPSSWTYEQALEKLPELLKAEGFGILTQIDVKETLKAKLGLDFRKYRILGACNPTLAHQALSAVVDLGVMLPCNVVVYEGDDGKAVVTSVDPMQTIAAARPELAPIASEVRARLARVLEQVG</sequence>
<accession>B8J9K4</accession>
<dbReference type="Gene3D" id="3.30.310.70">
    <property type="entry name" value="TT1751-like domain"/>
    <property type="match status" value="1"/>
</dbReference>
<dbReference type="RefSeq" id="WP_012528001.1">
    <property type="nucleotide sequence ID" value="NC_011891.1"/>
</dbReference>
<dbReference type="SUPFAM" id="SSF103247">
    <property type="entry name" value="TT1751-like"/>
    <property type="match status" value="1"/>
</dbReference>
<dbReference type="InterPro" id="IPR005180">
    <property type="entry name" value="DUF302"/>
</dbReference>
<dbReference type="AlphaFoldDB" id="B8J9K4"/>
<dbReference type="KEGG" id="acp:A2cp1_4074"/>
<dbReference type="HOGENOM" id="CLU_126998_1_1_7"/>
<proteinExistence type="predicted"/>
<dbReference type="InterPro" id="IPR035923">
    <property type="entry name" value="TT1751-like_sf"/>
</dbReference>
<evidence type="ECO:0000259" key="1">
    <source>
        <dbReference type="Pfam" id="PF03625"/>
    </source>
</evidence>